<dbReference type="EMBL" id="KN846954">
    <property type="protein sequence ID" value="KIV77011.1"/>
    <property type="molecule type" value="Genomic_DNA"/>
</dbReference>
<evidence type="ECO:0000313" key="2">
    <source>
        <dbReference type="Proteomes" id="UP000053599"/>
    </source>
</evidence>
<dbReference type="Proteomes" id="UP000053599">
    <property type="component" value="Unassembled WGS sequence"/>
</dbReference>
<evidence type="ECO:0000313" key="1">
    <source>
        <dbReference type="EMBL" id="KIV77011.1"/>
    </source>
</evidence>
<accession>A0A0D1WPM9</accession>
<protein>
    <submittedName>
        <fullName evidence="1">Uncharacterized protein</fullName>
    </submittedName>
</protein>
<proteinExistence type="predicted"/>
<sequence length="719" mass="81038">MRNLSNCVGASAGWDAQFSTSRRGMYYDAHKTWIEWYVEARRTDDEDEDADSQNDPTEEFGETSIMQAFMRGSQGSYICHLEAMAVENFCDSALLKSLRTGKLNDHQNHNIWYAGTCTGATESAELPPQWLTPETFYHKFSKHCIGAQDVPGASGPAHIARVDYDDAGAPSSSAKHNIETQFEPADDRTHRNQQGDGHHLIFVSDLDPLSFCALIGTASCLLASPLGKILYNHLISVTSIDIETRSNRFLTFQLSFSLPYYAWRDSPEPCNDRRRTKAHEPVRRFKDVSLLSLEPDKTPAFLYEAQTSCVVAGFDEWSWTAHCLADTYFDGDAGENVHQYSRDATDGVHTNPFCFGQTEAERPIHKAREFFLRVLAIRLNLVKEEWQNVVTNIKESVSKYEDNHYHPLVPSLGTGDTRRDEEEIRISFDWVNAVMSIATTLTERLSNTIDAGARFMKHGAVNFQDSHNINLGARTLQSIQTAIHDLGAVETDLEAITKRCREFRGKLEFRLQLEALHMGNCQGELVRDNNKLAKTTQTLSTIMMLYVSPIAMTAGIFSTQENIIPFLPQNLVSFMSLTTAFGIAGYIFLKYQDEPVTIWEKLQTSAENLPWGNVIRFFTVCTETLHVLLRPTGIYGTRARAIWAEMVHFTRVPQTDLLTGIIYITRIREVDSSNLANYNDPSMYAAGLTSERVGKLHSAHLHLHLGAWGSLPQNMTKTF</sequence>
<gene>
    <name evidence="1" type="ORF">PV11_08851</name>
</gene>
<name>A0A0D1WPM9_9EURO</name>
<dbReference type="OrthoDB" id="4121235at2759"/>
<dbReference type="AlphaFoldDB" id="A0A0D1WPM9"/>
<dbReference type="HOGENOM" id="CLU_025796_0_0_1"/>
<organism evidence="1 2">
    <name type="scientific">Exophiala sideris</name>
    <dbReference type="NCBI Taxonomy" id="1016849"/>
    <lineage>
        <taxon>Eukaryota</taxon>
        <taxon>Fungi</taxon>
        <taxon>Dikarya</taxon>
        <taxon>Ascomycota</taxon>
        <taxon>Pezizomycotina</taxon>
        <taxon>Eurotiomycetes</taxon>
        <taxon>Chaetothyriomycetidae</taxon>
        <taxon>Chaetothyriales</taxon>
        <taxon>Herpotrichiellaceae</taxon>
        <taxon>Exophiala</taxon>
    </lineage>
</organism>
<reference evidence="1 2" key="1">
    <citation type="submission" date="2015-01" db="EMBL/GenBank/DDBJ databases">
        <title>The Genome Sequence of Exophiala sideris CBS121828.</title>
        <authorList>
            <consortium name="The Broad Institute Genomics Platform"/>
            <person name="Cuomo C."/>
            <person name="de Hoog S."/>
            <person name="Gorbushina A."/>
            <person name="Stielow B."/>
            <person name="Teixiera M."/>
            <person name="Abouelleil A."/>
            <person name="Chapman S.B."/>
            <person name="Priest M."/>
            <person name="Young S.K."/>
            <person name="Wortman J."/>
            <person name="Nusbaum C."/>
            <person name="Birren B."/>
        </authorList>
    </citation>
    <scope>NUCLEOTIDE SEQUENCE [LARGE SCALE GENOMIC DNA]</scope>
    <source>
        <strain evidence="1 2">CBS 121828</strain>
    </source>
</reference>
<dbReference type="STRING" id="1016849.A0A0D1WPM9"/>